<dbReference type="VEuPathDB" id="VectorBase:BGLB028960"/>
<dbReference type="AlphaFoldDB" id="A0A2C9LAD4"/>
<evidence type="ECO:0000256" key="1">
    <source>
        <dbReference type="SAM" id="Coils"/>
    </source>
</evidence>
<dbReference type="Proteomes" id="UP000076420">
    <property type="component" value="Unassembled WGS sequence"/>
</dbReference>
<dbReference type="VEuPathDB" id="VectorBase:BGLAX_029577"/>
<evidence type="ECO:0000256" key="2">
    <source>
        <dbReference type="SAM" id="MobiDB-lite"/>
    </source>
</evidence>
<reference evidence="3" key="1">
    <citation type="submission" date="2020-05" db="UniProtKB">
        <authorList>
            <consortium name="EnsemblMetazoa"/>
        </authorList>
    </citation>
    <scope>IDENTIFICATION</scope>
    <source>
        <strain evidence="3">BB02</strain>
    </source>
</reference>
<feature type="compositionally biased region" description="Polar residues" evidence="2">
    <location>
        <begin position="13"/>
        <end position="27"/>
    </location>
</feature>
<dbReference type="KEGG" id="bgt:106063599"/>
<feature type="coiled-coil region" evidence="1">
    <location>
        <begin position="424"/>
        <end position="497"/>
    </location>
</feature>
<sequence>MDKVVKLEDVEAFTNNSHDGSMGSRSTSNEEFRKTDLSVMEVEVVSPNSNTPNHEGEEVDLIESEKEVEDQLFALPENWLNKQIRPRSCELVNIWTPCLRKAVSHIKLLQKVIDEWLKQKDVQVSKQKTDKKTKKGNVGRRQLKFVPASDETLSDQSDAFKQVSADLAILGMSSHIAEEAEKIDSDISTPFLDAEGVFNEVLTLLANLENDRRETFEAYIKEVARTEMLQKKIDDLQLRWVKELPALVQREHETCIMDISELQWHYTYSERNKEKVQRRFATAEKINIHLKEDITFIQQHVPLVQEKLVLEVEAMDKIRKAQGDTDQELVMTKQRLAKTDMKYTEAITKAETERGFIKKELDRVRDDLANISQELSEAKLNFNAYVHQINDINSRLIDNEQEMKVLQVKNENAKIAEGMQATKVQNLQSKITQAVFEHRRLENENDQLEQDLKTTKNNNKHKIENLERQVQSVETKRRELTRKNQEVTMDIDDCEEKINKCIQHKVASEKNIVRINKEIERCSTMLQQTLESYNVNASLNHHLHGKLQIEKEQASQAEHKLKNTLEALRKQVKDEMHTKTVLQARITTEGGEIEKTKLESAKKREKAQNVADEVHRAVSAVLEKVEKLRSAKEERTKQKVSLQKKLEETESNFKENSEKLNKQLAVLQPRHQALKSQLKALNDEINQMEYKSSMMNKQIEEMDSAQKMMEKSVKTSEEAITTLTAELDELNVQVESGRLLKDDLQKQYDESLDRLQRSDKSHQTLMRERENVFRKHQSEKERLKEKNNELASRYRHLQNEFLMAKDEMLKSFDDKVKIESTINDVRQLMSIQSKLHGALRIYIKLSGLYNEAELAKLHQESSNNSVRVSELQDNMEKALEEITQFLSSQRDGQRPSLARKETALDVKASQVQGHAVSLPQISESIVVKPTFTSTGQCHQATTAVL</sequence>
<evidence type="ECO:0000313" key="4">
    <source>
        <dbReference type="Proteomes" id="UP000076420"/>
    </source>
</evidence>
<evidence type="ECO:0008006" key="5">
    <source>
        <dbReference type="Google" id="ProtNLM"/>
    </source>
</evidence>
<name>A0A2C9LAD4_BIOGL</name>
<dbReference type="InterPro" id="IPR038826">
    <property type="entry name" value="CCDC178"/>
</dbReference>
<accession>A0A2C9LAD4</accession>
<protein>
    <recommendedName>
        <fullName evidence="5">Coiled-coil domain-containing protein 178</fullName>
    </recommendedName>
</protein>
<gene>
    <name evidence="3" type="primary">106063599</name>
</gene>
<organism evidence="3 4">
    <name type="scientific">Biomphalaria glabrata</name>
    <name type="common">Bloodfluke planorb</name>
    <name type="synonym">Freshwater snail</name>
    <dbReference type="NCBI Taxonomy" id="6526"/>
    <lineage>
        <taxon>Eukaryota</taxon>
        <taxon>Metazoa</taxon>
        <taxon>Spiralia</taxon>
        <taxon>Lophotrochozoa</taxon>
        <taxon>Mollusca</taxon>
        <taxon>Gastropoda</taxon>
        <taxon>Heterobranchia</taxon>
        <taxon>Euthyneura</taxon>
        <taxon>Panpulmonata</taxon>
        <taxon>Hygrophila</taxon>
        <taxon>Lymnaeoidea</taxon>
        <taxon>Planorbidae</taxon>
        <taxon>Biomphalaria</taxon>
    </lineage>
</organism>
<evidence type="ECO:0000313" key="3">
    <source>
        <dbReference type="EnsemblMetazoa" id="BGLB028960-PA"/>
    </source>
</evidence>
<keyword evidence="1" id="KW-0175">Coiled coil</keyword>
<dbReference type="EnsemblMetazoa" id="BGLB028960-RA">
    <property type="protein sequence ID" value="BGLB028960-PA"/>
    <property type="gene ID" value="BGLB028960"/>
</dbReference>
<dbReference type="PANTHER" id="PTHR35088">
    <property type="entry name" value="COILED-COIL DOMAIN-CONTAINING PROTEIN 178"/>
    <property type="match status" value="1"/>
</dbReference>
<feature type="coiled-coil region" evidence="1">
    <location>
        <begin position="547"/>
        <end position="807"/>
    </location>
</feature>
<feature type="region of interest" description="Disordered" evidence="2">
    <location>
        <begin position="1"/>
        <end position="32"/>
    </location>
</feature>
<dbReference type="OrthoDB" id="10010556at2759"/>
<dbReference type="PANTHER" id="PTHR35088:SF1">
    <property type="entry name" value="COILED-COIL DOMAIN-CONTAINING PROTEIN 178"/>
    <property type="match status" value="1"/>
</dbReference>
<proteinExistence type="predicted"/>